<reference evidence="1" key="2">
    <citation type="submission" date="2024-05" db="EMBL/GenBank/DDBJ databases">
        <title>Rhodohalobacter halophilus gen. nov., sp. nov., a moderately halophilic member of the family Balneolaceae.</title>
        <authorList>
            <person name="Xia J."/>
        </authorList>
    </citation>
    <scope>NUCLEOTIDE SEQUENCE</scope>
    <source>
        <strain evidence="1">WB101</strain>
    </source>
</reference>
<dbReference type="InterPro" id="IPR029063">
    <property type="entry name" value="SAM-dependent_MTases_sf"/>
</dbReference>
<accession>A0ABS9KA59</accession>
<dbReference type="EMBL" id="JAKLWS010000003">
    <property type="protein sequence ID" value="MCG2587732.1"/>
    <property type="molecule type" value="Genomic_DNA"/>
</dbReference>
<evidence type="ECO:0000313" key="1">
    <source>
        <dbReference type="EMBL" id="MCG2587732.1"/>
    </source>
</evidence>
<evidence type="ECO:0000313" key="2">
    <source>
        <dbReference type="Proteomes" id="UP001165366"/>
    </source>
</evidence>
<name>A0ABS9KA59_9BACT</name>
<dbReference type="Proteomes" id="UP001165366">
    <property type="component" value="Unassembled WGS sequence"/>
</dbReference>
<protein>
    <recommendedName>
        <fullName evidence="3">Class I SAM-dependent methyltransferase</fullName>
    </recommendedName>
</protein>
<dbReference type="InterPro" id="IPR008884">
    <property type="entry name" value="TylF_MeTrfase"/>
</dbReference>
<comment type="caution">
    <text evidence="1">The sequence shown here is derived from an EMBL/GenBank/DDBJ whole genome shotgun (WGS) entry which is preliminary data.</text>
</comment>
<dbReference type="SUPFAM" id="SSF53335">
    <property type="entry name" value="S-adenosyl-L-methionine-dependent methyltransferases"/>
    <property type="match status" value="2"/>
</dbReference>
<organism evidence="1 2">
    <name type="scientific">Rhodohalobacter sulfatireducens</name>
    <dbReference type="NCBI Taxonomy" id="2911366"/>
    <lineage>
        <taxon>Bacteria</taxon>
        <taxon>Pseudomonadati</taxon>
        <taxon>Balneolota</taxon>
        <taxon>Balneolia</taxon>
        <taxon>Balneolales</taxon>
        <taxon>Balneolaceae</taxon>
        <taxon>Rhodohalobacter</taxon>
    </lineage>
</organism>
<proteinExistence type="predicted"/>
<dbReference type="Gene3D" id="3.40.50.150">
    <property type="entry name" value="Vaccinia Virus protein VP39"/>
    <property type="match status" value="2"/>
</dbReference>
<evidence type="ECO:0008006" key="3">
    <source>
        <dbReference type="Google" id="ProtNLM"/>
    </source>
</evidence>
<dbReference type="RefSeq" id="WP_237852575.1">
    <property type="nucleotide sequence ID" value="NZ_JAKLWS010000003.1"/>
</dbReference>
<dbReference type="PANTHER" id="PTHR40036">
    <property type="entry name" value="MACROCIN O-METHYLTRANSFERASE"/>
    <property type="match status" value="1"/>
</dbReference>
<gene>
    <name evidence="1" type="ORF">L6773_04090</name>
</gene>
<reference evidence="1" key="1">
    <citation type="submission" date="2022-01" db="EMBL/GenBank/DDBJ databases">
        <authorList>
            <person name="Wang Y."/>
        </authorList>
    </citation>
    <scope>NUCLEOTIDE SEQUENCE</scope>
    <source>
        <strain evidence="1">WB101</strain>
    </source>
</reference>
<sequence length="523" mass="61860">MKNPLEIYFKENDGRIIHKWIHYFEIYHRHFQRYRNKECIIMEIGVSMGGSLQMWKDYFGDQAKIYGIDIDENCKQFEDKSTHIFIGSQSDRDFLRKIKEKIPKIDVLIDDGGHRMDEQRITFEELFYHIKDDGIYLCEDLHTSYWEEYGGGYKQQESFIEFTKGLIDHLNAWHIKGDELSPTDITRSAHSFHYYDSVFVIEKRKREKPWEEMRGIQPGNFLEKNINKTNFEIFLLKLDLLGIELDENLRPEFVYLSPNYLEIKFPEKYSGLTWPEDALTMIGYQRLSNIEFCLKNVIENDIKGDLIETGVWKGGACILMRGILDILNEKNRKVWVADSFQGVPRSNSNMYPDDKNIALNEFDELSISKSEVKGNFKKFDLLDDQVEFLEGWFKDTLPTAPISRLSILRLDGDLYESTIDALFYLYPKLSIGGYCIIDDWGAIEACKKAVNDYRKFFGIDEKICSIDHDGVFWKKEKQIKNVSREKFNREVINRNKVKMQRRDRWIQVKQVIKNGIRNFVHVE</sequence>
<dbReference type="Pfam" id="PF05711">
    <property type="entry name" value="TylF"/>
    <property type="match status" value="1"/>
</dbReference>
<dbReference type="PANTHER" id="PTHR40036:SF1">
    <property type="entry name" value="MACROCIN O-METHYLTRANSFERASE"/>
    <property type="match status" value="1"/>
</dbReference>
<keyword evidence="2" id="KW-1185">Reference proteome</keyword>